<comment type="caution">
    <text evidence="3">The sequence shown here is derived from an EMBL/GenBank/DDBJ whole genome shotgun (WGS) entry which is preliminary data.</text>
</comment>
<feature type="region of interest" description="Disordered" evidence="1">
    <location>
        <begin position="144"/>
        <end position="174"/>
    </location>
</feature>
<name>A0A4Z1KFI8_9HELO</name>
<keyword evidence="2" id="KW-0812">Transmembrane</keyword>
<protein>
    <recommendedName>
        <fullName evidence="5">Mid2 domain-containing protein</fullName>
    </recommendedName>
</protein>
<evidence type="ECO:0000256" key="2">
    <source>
        <dbReference type="SAM" id="Phobius"/>
    </source>
</evidence>
<keyword evidence="2" id="KW-1133">Transmembrane helix</keyword>
<dbReference type="Proteomes" id="UP000297280">
    <property type="component" value="Unassembled WGS sequence"/>
</dbReference>
<keyword evidence="4" id="KW-1185">Reference proteome</keyword>
<dbReference type="EMBL" id="PQXO01000727">
    <property type="protein sequence ID" value="TGO82952.1"/>
    <property type="molecule type" value="Genomic_DNA"/>
</dbReference>
<accession>A0A4Z1KFI8</accession>
<organism evidence="3 4">
    <name type="scientific">Botrytis porri</name>
    <dbReference type="NCBI Taxonomy" id="87229"/>
    <lineage>
        <taxon>Eukaryota</taxon>
        <taxon>Fungi</taxon>
        <taxon>Dikarya</taxon>
        <taxon>Ascomycota</taxon>
        <taxon>Pezizomycotina</taxon>
        <taxon>Leotiomycetes</taxon>
        <taxon>Helotiales</taxon>
        <taxon>Sclerotiniaceae</taxon>
        <taxon>Botrytis</taxon>
    </lineage>
</organism>
<feature type="compositionally biased region" description="Pro residues" evidence="1">
    <location>
        <begin position="299"/>
        <end position="310"/>
    </location>
</feature>
<gene>
    <name evidence="3" type="ORF">BPOR_0728g00030</name>
</gene>
<dbReference type="STRING" id="87229.A0A4Z1KFI8"/>
<evidence type="ECO:0000256" key="1">
    <source>
        <dbReference type="SAM" id="MobiDB-lite"/>
    </source>
</evidence>
<dbReference type="AlphaFoldDB" id="A0A4Z1KFI8"/>
<feature type="compositionally biased region" description="Basic and acidic residues" evidence="1">
    <location>
        <begin position="322"/>
        <end position="333"/>
    </location>
</feature>
<keyword evidence="2" id="KW-0472">Membrane</keyword>
<sequence>MSSTPMGSCPLGGKWWICLDQSPTFFGCCASDPCNGVGCPEKDLLPAGMGTAGGPDASSNDGSYWPNADCPNGGVWYACSRQTPSFQGCCDDSNEPGSIEKFDPCHENGCPSSRLYAAAFSSVPATSASVLASKSSSVTTSSLSVSSFSTSSSSTSSSSALSSISSSSSKSLFSTSSSTVRNFAADTSSTETPSSQGSATTSAIVGSTGHNSNSKLPTTAIIGSALGGVVVILLVLLIIFCLQRRKKRAPLAGAVEPYYQSPPQDMSMVKVASSPFVYEGSPSDAKAQKDCRPVSEIPLSPPLSPAPPYQSAPQSPNFPNYHEIDSSILHEVESPPLQQRSFNSRPGTVELPDTSEDSFRASLPEVLKSGPSRN</sequence>
<proteinExistence type="predicted"/>
<feature type="region of interest" description="Disordered" evidence="1">
    <location>
        <begin position="187"/>
        <end position="210"/>
    </location>
</feature>
<feature type="region of interest" description="Disordered" evidence="1">
    <location>
        <begin position="279"/>
        <end position="374"/>
    </location>
</feature>
<evidence type="ECO:0000313" key="4">
    <source>
        <dbReference type="Proteomes" id="UP000297280"/>
    </source>
</evidence>
<feature type="compositionally biased region" description="Polar residues" evidence="1">
    <location>
        <begin position="336"/>
        <end position="346"/>
    </location>
</feature>
<reference evidence="3 4" key="1">
    <citation type="submission" date="2017-12" db="EMBL/GenBank/DDBJ databases">
        <title>Comparative genomics of Botrytis spp.</title>
        <authorList>
            <person name="Valero-Jimenez C.A."/>
            <person name="Tapia P."/>
            <person name="Veloso J."/>
            <person name="Silva-Moreno E."/>
            <person name="Staats M."/>
            <person name="Valdes J.H."/>
            <person name="Van Kan J.A.L."/>
        </authorList>
    </citation>
    <scope>NUCLEOTIDE SEQUENCE [LARGE SCALE GENOMIC DNA]</scope>
    <source>
        <strain evidence="3 4">MUCL3349</strain>
    </source>
</reference>
<evidence type="ECO:0008006" key="5">
    <source>
        <dbReference type="Google" id="ProtNLM"/>
    </source>
</evidence>
<evidence type="ECO:0000313" key="3">
    <source>
        <dbReference type="EMBL" id="TGO82952.1"/>
    </source>
</evidence>
<feature type="transmembrane region" description="Helical" evidence="2">
    <location>
        <begin position="220"/>
        <end position="242"/>
    </location>
</feature>